<sequence>MRYFFAASVLAAGALAQTSTDYLKCASAALSSADTSTFEDCSSKTAQECLCDNKDAISNLSEEAAKSCAGVDLSSLTDALCSSSSEAAPARHASKPMELADMNKRAFAPQLDSPASAAPAVPRVVYVTETKTDCSCKSTPAPDSERAHISQIPVDVPTSKSYMAGMASASAPAGYSHGPMGAVGSSVVFGSQASAATPAPSGADPHRFSSFQGAAAAGASAHGVAVAGVAAVMALMVAL</sequence>
<name>A0A9W9R6R1_PENBR</name>
<evidence type="ECO:0008006" key="4">
    <source>
        <dbReference type="Google" id="ProtNLM"/>
    </source>
</evidence>
<accession>A0A9W9R6R1</accession>
<organism evidence="2 3">
    <name type="scientific">Penicillium brevicompactum</name>
    <dbReference type="NCBI Taxonomy" id="5074"/>
    <lineage>
        <taxon>Eukaryota</taxon>
        <taxon>Fungi</taxon>
        <taxon>Dikarya</taxon>
        <taxon>Ascomycota</taxon>
        <taxon>Pezizomycotina</taxon>
        <taxon>Eurotiomycetes</taxon>
        <taxon>Eurotiomycetidae</taxon>
        <taxon>Eurotiales</taxon>
        <taxon>Aspergillaceae</taxon>
        <taxon>Penicillium</taxon>
    </lineage>
</organism>
<proteinExistence type="predicted"/>
<evidence type="ECO:0000313" key="3">
    <source>
        <dbReference type="Proteomes" id="UP001148299"/>
    </source>
</evidence>
<comment type="caution">
    <text evidence="2">The sequence shown here is derived from an EMBL/GenBank/DDBJ whole genome shotgun (WGS) entry which is preliminary data.</text>
</comment>
<keyword evidence="1" id="KW-0732">Signal</keyword>
<keyword evidence="3" id="KW-1185">Reference proteome</keyword>
<reference evidence="2" key="1">
    <citation type="submission" date="2022-12" db="EMBL/GenBank/DDBJ databases">
        <authorList>
            <person name="Petersen C."/>
        </authorList>
    </citation>
    <scope>NUCLEOTIDE SEQUENCE</scope>
    <source>
        <strain evidence="2">IBT 35675</strain>
    </source>
</reference>
<protein>
    <recommendedName>
        <fullName evidence="4">Extracellular membrane protein CFEM domain-containing protein</fullName>
    </recommendedName>
</protein>
<evidence type="ECO:0000313" key="2">
    <source>
        <dbReference type="EMBL" id="KAJ5354767.1"/>
    </source>
</evidence>
<dbReference type="EMBL" id="JAPZBR010000004">
    <property type="protein sequence ID" value="KAJ5354767.1"/>
    <property type="molecule type" value="Genomic_DNA"/>
</dbReference>
<reference evidence="2" key="2">
    <citation type="journal article" date="2023" name="IMA Fungus">
        <title>Comparative genomic study of the Penicillium genus elucidates a diverse pangenome and 15 lateral gene transfer events.</title>
        <authorList>
            <person name="Petersen C."/>
            <person name="Sorensen T."/>
            <person name="Nielsen M.R."/>
            <person name="Sondergaard T.E."/>
            <person name="Sorensen J.L."/>
            <person name="Fitzpatrick D.A."/>
            <person name="Frisvad J.C."/>
            <person name="Nielsen K.L."/>
        </authorList>
    </citation>
    <scope>NUCLEOTIDE SEQUENCE</scope>
    <source>
        <strain evidence="2">IBT 35675</strain>
    </source>
</reference>
<feature type="signal peptide" evidence="1">
    <location>
        <begin position="1"/>
        <end position="16"/>
    </location>
</feature>
<feature type="chain" id="PRO_5040976220" description="Extracellular membrane protein CFEM domain-containing protein" evidence="1">
    <location>
        <begin position="17"/>
        <end position="239"/>
    </location>
</feature>
<dbReference type="Proteomes" id="UP001148299">
    <property type="component" value="Unassembled WGS sequence"/>
</dbReference>
<evidence type="ECO:0000256" key="1">
    <source>
        <dbReference type="SAM" id="SignalP"/>
    </source>
</evidence>
<gene>
    <name evidence="2" type="ORF">N7541_005811</name>
</gene>
<dbReference type="AlphaFoldDB" id="A0A9W9R6R1"/>